<accession>A0A7D9IJ59</accession>
<dbReference type="InterPro" id="IPR001611">
    <property type="entry name" value="Leu-rich_rpt"/>
</dbReference>
<dbReference type="Proteomes" id="UP001152795">
    <property type="component" value="Unassembled WGS sequence"/>
</dbReference>
<dbReference type="OrthoDB" id="1053178at2759"/>
<name>A0A7D9IJ59_PARCT</name>
<dbReference type="GO" id="GO:0005737">
    <property type="term" value="C:cytoplasm"/>
    <property type="evidence" value="ECO:0007669"/>
    <property type="project" value="TreeGrafter"/>
</dbReference>
<dbReference type="Pfam" id="PF23598">
    <property type="entry name" value="LRR_14"/>
    <property type="match status" value="1"/>
</dbReference>
<comment type="caution">
    <text evidence="2">The sequence shown here is derived from an EMBL/GenBank/DDBJ whole genome shotgun (WGS) entry which is preliminary data.</text>
</comment>
<organism evidence="2 3">
    <name type="scientific">Paramuricea clavata</name>
    <name type="common">Red gorgonian</name>
    <name type="synonym">Violescent sea-whip</name>
    <dbReference type="NCBI Taxonomy" id="317549"/>
    <lineage>
        <taxon>Eukaryota</taxon>
        <taxon>Metazoa</taxon>
        <taxon>Cnidaria</taxon>
        <taxon>Anthozoa</taxon>
        <taxon>Octocorallia</taxon>
        <taxon>Malacalcyonacea</taxon>
        <taxon>Plexauridae</taxon>
        <taxon>Paramuricea</taxon>
    </lineage>
</organism>
<dbReference type="InterPro" id="IPR050216">
    <property type="entry name" value="LRR_domain-containing"/>
</dbReference>
<dbReference type="SMART" id="SM00364">
    <property type="entry name" value="LRR_BAC"/>
    <property type="match status" value="7"/>
</dbReference>
<reference evidence="2" key="1">
    <citation type="submission" date="2020-04" db="EMBL/GenBank/DDBJ databases">
        <authorList>
            <person name="Alioto T."/>
            <person name="Alioto T."/>
            <person name="Gomez Garrido J."/>
        </authorList>
    </citation>
    <scope>NUCLEOTIDE SEQUENCE</scope>
    <source>
        <strain evidence="2">A484AB</strain>
    </source>
</reference>
<dbReference type="AlphaFoldDB" id="A0A7D9IJ59"/>
<gene>
    <name evidence="2" type="ORF">PACLA_8A028896</name>
</gene>
<protein>
    <submittedName>
        <fullName evidence="2">Leucine-rich repeat-containing 58</fullName>
    </submittedName>
</protein>
<dbReference type="InterPro" id="IPR003591">
    <property type="entry name" value="Leu-rich_rpt_typical-subtyp"/>
</dbReference>
<evidence type="ECO:0000259" key="1">
    <source>
        <dbReference type="Pfam" id="PF23598"/>
    </source>
</evidence>
<dbReference type="SMART" id="SM00369">
    <property type="entry name" value="LRR_TYP"/>
    <property type="match status" value="6"/>
</dbReference>
<dbReference type="EMBL" id="CACRXK020007232">
    <property type="protein sequence ID" value="CAB4011677.1"/>
    <property type="molecule type" value="Genomic_DNA"/>
</dbReference>
<evidence type="ECO:0000313" key="2">
    <source>
        <dbReference type="EMBL" id="CAB4011677.1"/>
    </source>
</evidence>
<dbReference type="InterPro" id="IPR032675">
    <property type="entry name" value="LRR_dom_sf"/>
</dbReference>
<dbReference type="PANTHER" id="PTHR48051:SF53">
    <property type="entry name" value="LEUCINE RICH REPEAT CONTAINING 58"/>
    <property type="match status" value="1"/>
</dbReference>
<dbReference type="PROSITE" id="PS51450">
    <property type="entry name" value="LRR"/>
    <property type="match status" value="4"/>
</dbReference>
<dbReference type="InterPro" id="IPR055414">
    <property type="entry name" value="LRR_R13L4/SHOC2-like"/>
</dbReference>
<feature type="domain" description="Disease resistance R13L4/SHOC-2-like LRR" evidence="1">
    <location>
        <begin position="168"/>
        <end position="257"/>
    </location>
</feature>
<dbReference type="SUPFAM" id="SSF52058">
    <property type="entry name" value="L domain-like"/>
    <property type="match status" value="1"/>
</dbReference>
<dbReference type="Gene3D" id="3.80.10.10">
    <property type="entry name" value="Ribonuclease Inhibitor"/>
    <property type="match status" value="2"/>
</dbReference>
<dbReference type="PANTHER" id="PTHR48051">
    <property type="match status" value="1"/>
</dbReference>
<dbReference type="Pfam" id="PF13855">
    <property type="entry name" value="LRR_8"/>
    <property type="match status" value="1"/>
</dbReference>
<evidence type="ECO:0000313" key="3">
    <source>
        <dbReference type="Proteomes" id="UP001152795"/>
    </source>
</evidence>
<proteinExistence type="predicted"/>
<sequence length="352" mass="39919">MDVNRLKKTEDMLDLSCKGIDVFPTISRLRVQPYMFTHLYLSGNCMKFITDDEISYFPNLITLDLSSNLLECLPCGLCKLTKLKTLLVRNNVLCELPKCMSSSQSLEILNISGNKLEQFPVQVLQLLQLKQLHLGGNRIHNIPKEITQLTSLEYLYLGGNKLTQLPVEMGKLTNLKSLNLCDNQITLLPKELAKLHQLESLSLHNNNLTVLPIAIVKLKNLQAISVRGNPLVIRFVRSQSSSLPSLQELAGKTIKNNRIPYSRQNLPAFLVKYLDSARKCVNPMCRGVFFDSCVRHIKFVDFCGKYRLPFEQFLCSPHDNEQWEDLASCSSTSSDDDDSNVEPSWMKKILLG</sequence>
<keyword evidence="3" id="KW-1185">Reference proteome</keyword>